<dbReference type="InterPro" id="IPR041186">
    <property type="entry name" value="DUF3823_C"/>
</dbReference>
<accession>A0A5K7S8G8</accession>
<dbReference type="PROSITE" id="PS51257">
    <property type="entry name" value="PROKAR_LIPOPROTEIN"/>
    <property type="match status" value="1"/>
</dbReference>
<evidence type="ECO:0000313" key="4">
    <source>
        <dbReference type="Proteomes" id="UP001193389"/>
    </source>
</evidence>
<evidence type="ECO:0000313" key="3">
    <source>
        <dbReference type="EMBL" id="BBE17797.1"/>
    </source>
</evidence>
<dbReference type="RefSeq" id="WP_318350768.1">
    <property type="nucleotide sequence ID" value="NZ_AP018694.1"/>
</dbReference>
<organism evidence="3 4">
    <name type="scientific">Aquipluma nitroreducens</name>
    <dbReference type="NCBI Taxonomy" id="2010828"/>
    <lineage>
        <taxon>Bacteria</taxon>
        <taxon>Pseudomonadati</taxon>
        <taxon>Bacteroidota</taxon>
        <taxon>Bacteroidia</taxon>
        <taxon>Marinilabiliales</taxon>
        <taxon>Prolixibacteraceae</taxon>
        <taxon>Aquipluma</taxon>
    </lineage>
</organism>
<dbReference type="EMBL" id="AP018694">
    <property type="protein sequence ID" value="BBE17797.1"/>
    <property type="molecule type" value="Genomic_DNA"/>
</dbReference>
<dbReference type="AlphaFoldDB" id="A0A5K7S8G8"/>
<proteinExistence type="predicted"/>
<dbReference type="Proteomes" id="UP001193389">
    <property type="component" value="Chromosome"/>
</dbReference>
<feature type="domain" description="DUF3823" evidence="1">
    <location>
        <begin position="29"/>
        <end position="122"/>
    </location>
</feature>
<feature type="domain" description="DUF3823" evidence="2">
    <location>
        <begin position="125"/>
        <end position="229"/>
    </location>
</feature>
<sequence length="232" mass="25502">MKLKLIIALGVIGSFLASCQKDNFDEPGSKLEGKLVYKGEAINVSYNDVTFQLWEPGWQKKGEINVAVDQDGSFSAMLFDANYKLVIPSNQGPFRSITNTETKSDTILVNLSGSKTMDIEVMPYYMIRTPQFTVAGREVTGTFKAEKIITDANAKNIERVNLYVNKTQFVDFRSNVASSELDGASFTAGTTVTLKATVPTLTPTQNYVFARIGLKIAGVEDMIFSPVVKVNL</sequence>
<keyword evidence="4" id="KW-1185">Reference proteome</keyword>
<dbReference type="KEGG" id="anf:AQPE_1954"/>
<dbReference type="Gene3D" id="2.60.40.1120">
    <property type="entry name" value="Carboxypeptidase-like, regulatory domain"/>
    <property type="match status" value="1"/>
</dbReference>
<dbReference type="Pfam" id="PF12866">
    <property type="entry name" value="DUF3823"/>
    <property type="match status" value="1"/>
</dbReference>
<evidence type="ECO:0000259" key="2">
    <source>
        <dbReference type="Pfam" id="PF18003"/>
    </source>
</evidence>
<evidence type="ECO:0000259" key="1">
    <source>
        <dbReference type="Pfam" id="PF12866"/>
    </source>
</evidence>
<evidence type="ECO:0008006" key="5">
    <source>
        <dbReference type="Google" id="ProtNLM"/>
    </source>
</evidence>
<gene>
    <name evidence="3" type="ORF">AQPE_1954</name>
</gene>
<name>A0A5K7S8G8_9BACT</name>
<dbReference type="Pfam" id="PF18003">
    <property type="entry name" value="DUF3823_C"/>
    <property type="match status" value="1"/>
</dbReference>
<dbReference type="InterPro" id="IPR024278">
    <property type="entry name" value="DUF3823_N"/>
</dbReference>
<protein>
    <recommendedName>
        <fullName evidence="5">DUF3823 domain-containing protein</fullName>
    </recommendedName>
</protein>
<dbReference type="Gene3D" id="2.60.40.2060">
    <property type="match status" value="1"/>
</dbReference>
<reference evidence="3" key="1">
    <citation type="journal article" date="2020" name="Int. J. Syst. Evol. Microbiol.">
        <title>Aquipluma nitroreducens gen. nov. sp. nov., a novel facultatively anaerobic bacterium isolated from a freshwater lake.</title>
        <authorList>
            <person name="Watanabe M."/>
            <person name="Kojima H."/>
            <person name="Fukui M."/>
        </authorList>
    </citation>
    <scope>NUCLEOTIDE SEQUENCE</scope>
    <source>
        <strain evidence="3">MeG22</strain>
    </source>
</reference>